<dbReference type="InterPro" id="IPR048020">
    <property type="entry name" value="Transpos_IS3"/>
</dbReference>
<proteinExistence type="predicted"/>
<protein>
    <submittedName>
        <fullName evidence="2">IS3 family transposase</fullName>
    </submittedName>
</protein>
<dbReference type="RefSeq" id="WP_174672768.1">
    <property type="nucleotide sequence ID" value="NZ_CP054491.1"/>
</dbReference>
<evidence type="ECO:0000313" key="3">
    <source>
        <dbReference type="Proteomes" id="UP000509658"/>
    </source>
</evidence>
<dbReference type="NCBIfam" id="NF033516">
    <property type="entry name" value="transpos_IS3"/>
    <property type="match status" value="1"/>
</dbReference>
<evidence type="ECO:0000259" key="1">
    <source>
        <dbReference type="PROSITE" id="PS50994"/>
    </source>
</evidence>
<dbReference type="SUPFAM" id="SSF53098">
    <property type="entry name" value="Ribonuclease H-like"/>
    <property type="match status" value="1"/>
</dbReference>
<sequence length="286" mass="33128">MKYAFIQSLSTKHRIIRLCHALDVSVNGYYSWCNRPESKRSIEDRQLTAKIKLFHKASRQIYGSPRIHKDLQEMGERVGVNRVARLMRANDIASKMARKFVITTNSKNTMQPAPGLLKREFDVERPDKAWVSDTTFIPTRQGWLYLAVIIDLYSRHVIGWAMSNHNNTLLVQDALTMAIWRRGRVESVVVHSDQGSTYASGDYQRLLKESSLRCSMSRKGECLDNAVAESFFGTLKTELVDYEDYKTKQEAKQSLFEYIEVFYNRRRRHSYLGYVSPAEYEAKCAS</sequence>
<dbReference type="InterPro" id="IPR012337">
    <property type="entry name" value="RNaseH-like_sf"/>
</dbReference>
<accession>A0A6N0HTH1</accession>
<dbReference type="Gene3D" id="3.30.420.10">
    <property type="entry name" value="Ribonuclease H-like superfamily/Ribonuclease H"/>
    <property type="match status" value="1"/>
</dbReference>
<dbReference type="KEGG" id="rev:HUE57_04220"/>
<dbReference type="Pfam" id="PF00665">
    <property type="entry name" value="rve"/>
    <property type="match status" value="1"/>
</dbReference>
<dbReference type="Proteomes" id="UP000509658">
    <property type="component" value="Chromosome"/>
</dbReference>
<dbReference type="PANTHER" id="PTHR46889:SF4">
    <property type="entry name" value="TRANSPOSASE INSO FOR INSERTION SEQUENCE ELEMENT IS911B-RELATED"/>
    <property type="match status" value="1"/>
</dbReference>
<dbReference type="PROSITE" id="PS50994">
    <property type="entry name" value="INTEGRASE"/>
    <property type="match status" value="1"/>
</dbReference>
<dbReference type="Pfam" id="PF13333">
    <property type="entry name" value="rve_2"/>
    <property type="match status" value="1"/>
</dbReference>
<dbReference type="Pfam" id="PF13276">
    <property type="entry name" value="HTH_21"/>
    <property type="match status" value="1"/>
</dbReference>
<gene>
    <name evidence="2" type="ORF">HUE57_04220</name>
</gene>
<dbReference type="InterPro" id="IPR001584">
    <property type="entry name" value="Integrase_cat-core"/>
</dbReference>
<dbReference type="PANTHER" id="PTHR46889">
    <property type="entry name" value="TRANSPOSASE INSF FOR INSERTION SEQUENCE IS3B-RELATED"/>
    <property type="match status" value="1"/>
</dbReference>
<keyword evidence="3" id="KW-1185">Reference proteome</keyword>
<dbReference type="GO" id="GO:0003676">
    <property type="term" value="F:nucleic acid binding"/>
    <property type="evidence" value="ECO:0007669"/>
    <property type="project" value="InterPro"/>
</dbReference>
<name>A0A6N0HTH1_9GAMM</name>
<reference evidence="2 3" key="1">
    <citation type="submission" date="2020-05" db="EMBL/GenBank/DDBJ databases">
        <title>Horizontal transmission and recombination maintain forever young bacterial symbiont genomes.</title>
        <authorList>
            <person name="Russell S.L."/>
            <person name="Pepper-Tunick E."/>
            <person name="Svedberg J."/>
            <person name="Byrne A."/>
            <person name="Ruelas Castillo J."/>
            <person name="Vollmers C."/>
            <person name="Beinart R.A."/>
            <person name="Corbett-Detig R."/>
        </authorList>
    </citation>
    <scope>NUCLEOTIDE SEQUENCE [LARGE SCALE GENOMIC DNA]</scope>
    <source>
        <strain evidence="2">Santa_Monica_outfall</strain>
    </source>
</reference>
<dbReference type="InterPro" id="IPR036397">
    <property type="entry name" value="RNaseH_sf"/>
</dbReference>
<dbReference type="GO" id="GO:0015074">
    <property type="term" value="P:DNA integration"/>
    <property type="evidence" value="ECO:0007669"/>
    <property type="project" value="InterPro"/>
</dbReference>
<dbReference type="InterPro" id="IPR050900">
    <property type="entry name" value="Transposase_IS3/IS150/IS904"/>
</dbReference>
<organism evidence="2 3">
    <name type="scientific">Candidatus Reidiella endopervernicosa</name>
    <dbReference type="NCBI Taxonomy" id="2738883"/>
    <lineage>
        <taxon>Bacteria</taxon>
        <taxon>Pseudomonadati</taxon>
        <taxon>Pseudomonadota</taxon>
        <taxon>Gammaproteobacteria</taxon>
        <taxon>Candidatus Reidiella</taxon>
    </lineage>
</organism>
<feature type="domain" description="Integrase catalytic" evidence="1">
    <location>
        <begin position="122"/>
        <end position="285"/>
    </location>
</feature>
<dbReference type="InterPro" id="IPR025948">
    <property type="entry name" value="HTH-like_dom"/>
</dbReference>
<dbReference type="EMBL" id="CP054491">
    <property type="protein sequence ID" value="QKQ25590.1"/>
    <property type="molecule type" value="Genomic_DNA"/>
</dbReference>
<evidence type="ECO:0000313" key="2">
    <source>
        <dbReference type="EMBL" id="QKQ25590.1"/>
    </source>
</evidence>
<dbReference type="AlphaFoldDB" id="A0A6N0HTH1"/>